<dbReference type="CDD" id="cd12168">
    <property type="entry name" value="Mand_dh_like"/>
    <property type="match status" value="1"/>
</dbReference>
<keyword evidence="7" id="KW-1185">Reference proteome</keyword>
<dbReference type="GO" id="GO:0016618">
    <property type="term" value="F:hydroxypyruvate reductase [NAD(P)H] activity"/>
    <property type="evidence" value="ECO:0007669"/>
    <property type="project" value="TreeGrafter"/>
</dbReference>
<dbReference type="PROSITE" id="PS00671">
    <property type="entry name" value="D_2_HYDROXYACID_DH_3"/>
    <property type="match status" value="1"/>
</dbReference>
<dbReference type="GO" id="GO:0005829">
    <property type="term" value="C:cytosol"/>
    <property type="evidence" value="ECO:0007669"/>
    <property type="project" value="TreeGrafter"/>
</dbReference>
<evidence type="ECO:0000256" key="3">
    <source>
        <dbReference type="SAM" id="MobiDB-lite"/>
    </source>
</evidence>
<evidence type="ECO:0008006" key="8">
    <source>
        <dbReference type="Google" id="ProtNLM"/>
    </source>
</evidence>
<dbReference type="OrthoDB" id="9991913at2759"/>
<keyword evidence="1 2" id="KW-0560">Oxidoreductase</keyword>
<feature type="compositionally biased region" description="Polar residues" evidence="3">
    <location>
        <begin position="1"/>
        <end position="25"/>
    </location>
</feature>
<dbReference type="InterPro" id="IPR006140">
    <property type="entry name" value="D-isomer_DH_NAD-bd"/>
</dbReference>
<dbReference type="InterPro" id="IPR036291">
    <property type="entry name" value="NAD(P)-bd_dom_sf"/>
</dbReference>
<dbReference type="InterPro" id="IPR050223">
    <property type="entry name" value="D-isomer_2-hydroxyacid_DH"/>
</dbReference>
<dbReference type="STRING" id="177199.A0A420YJ49"/>
<dbReference type="EMBL" id="QVQW01000007">
    <property type="protein sequence ID" value="RKU47919.1"/>
    <property type="molecule type" value="Genomic_DNA"/>
</dbReference>
<protein>
    <recommendedName>
        <fullName evidence="8">D-isomer specific 2-hydroxyacid dehydrogenase NAD-binding domain-containing protein</fullName>
    </recommendedName>
</protein>
<dbReference type="SUPFAM" id="SSF52283">
    <property type="entry name" value="Formate/glycerate dehydrogenase catalytic domain-like"/>
    <property type="match status" value="1"/>
</dbReference>
<dbReference type="FunFam" id="3.40.50.720:FF:000526">
    <property type="entry name" value="D-mandelate dehydrogenase, putative"/>
    <property type="match status" value="1"/>
</dbReference>
<evidence type="ECO:0000259" key="5">
    <source>
        <dbReference type="Pfam" id="PF02826"/>
    </source>
</evidence>
<dbReference type="Proteomes" id="UP000275385">
    <property type="component" value="Unassembled WGS sequence"/>
</dbReference>
<feature type="domain" description="D-isomer specific 2-hydroxyacid dehydrogenase NAD-binding" evidence="5">
    <location>
        <begin position="202"/>
        <end position="353"/>
    </location>
</feature>
<sequence length="410" mass="43860">MAEPTNTPMPASTPVPGSSPRSTSPVHPPIPSLAPNGMTVVLPAVSSPEKPIVLHIGDPIKYNPDTYVEFSTAFRVIRPSAEERERSAFIQALLERRWGDFQAIFRPFWGTGGEMGRWDAELIDLLPNSVKVFASAGAGFDWADTRLLGEKGIIYCNSGLAAAEAVADFAVAMVISTFRHLPWCMSAATTASASTAQAQRIFQACHANATAVSHNPRNHNLGLIGMGNIGQHIAAKLGCSAFGMRVHYHDVIRKSTALEKELGATFHETLGDLLRVSDCVVLCTPASTDGKPLITRQTLAELKAGSRFVNIARGSLVDEEALADALDSGHVHAAALDVHASEPSVNPRLLEMAGIEGKTPGRVMLTCHNAGGTVETHIGFEELSMRNIMAVLGGKEAITPVNLHWLKKRG</sequence>
<dbReference type="AlphaFoldDB" id="A0A420YJ49"/>
<reference evidence="6 7" key="1">
    <citation type="submission" date="2018-08" db="EMBL/GenBank/DDBJ databases">
        <title>Draft genome of the lignicolous fungus Coniochaeta pulveracea.</title>
        <authorList>
            <person name="Borstlap C.J."/>
            <person name="De Witt R.N."/>
            <person name="Botha A."/>
            <person name="Volschenk H."/>
        </authorList>
    </citation>
    <scope>NUCLEOTIDE SEQUENCE [LARGE SCALE GENOMIC DNA]</scope>
    <source>
        <strain evidence="6 7">CAB683</strain>
    </source>
</reference>
<dbReference type="GO" id="GO:0051287">
    <property type="term" value="F:NAD binding"/>
    <property type="evidence" value="ECO:0007669"/>
    <property type="project" value="InterPro"/>
</dbReference>
<dbReference type="Gene3D" id="3.40.50.720">
    <property type="entry name" value="NAD(P)-binding Rossmann-like Domain"/>
    <property type="match status" value="2"/>
</dbReference>
<dbReference type="Pfam" id="PF02826">
    <property type="entry name" value="2-Hacid_dh_C"/>
    <property type="match status" value="1"/>
</dbReference>
<dbReference type="InterPro" id="IPR029753">
    <property type="entry name" value="D-isomer_DH_CS"/>
</dbReference>
<dbReference type="Pfam" id="PF00389">
    <property type="entry name" value="2-Hacid_dh"/>
    <property type="match status" value="1"/>
</dbReference>
<dbReference type="InterPro" id="IPR006139">
    <property type="entry name" value="D-isomer_2_OHA_DH_cat_dom"/>
</dbReference>
<dbReference type="SUPFAM" id="SSF51735">
    <property type="entry name" value="NAD(P)-binding Rossmann-fold domains"/>
    <property type="match status" value="1"/>
</dbReference>
<dbReference type="PANTHER" id="PTHR10996:SF281">
    <property type="entry name" value="D-ISOMER SPECIFIC 2-HYDROXYACID DEHYDROGENASE NAD-BINDING DOMAIN-CONTAINING PROTEIN-RELATED"/>
    <property type="match status" value="1"/>
</dbReference>
<proteinExistence type="inferred from homology"/>
<evidence type="ECO:0000313" key="6">
    <source>
        <dbReference type="EMBL" id="RKU47919.1"/>
    </source>
</evidence>
<name>A0A420YJ49_9PEZI</name>
<dbReference type="PANTHER" id="PTHR10996">
    <property type="entry name" value="2-HYDROXYACID DEHYDROGENASE-RELATED"/>
    <property type="match status" value="1"/>
</dbReference>
<organism evidence="6 7">
    <name type="scientific">Coniochaeta pulveracea</name>
    <dbReference type="NCBI Taxonomy" id="177199"/>
    <lineage>
        <taxon>Eukaryota</taxon>
        <taxon>Fungi</taxon>
        <taxon>Dikarya</taxon>
        <taxon>Ascomycota</taxon>
        <taxon>Pezizomycotina</taxon>
        <taxon>Sordariomycetes</taxon>
        <taxon>Sordariomycetidae</taxon>
        <taxon>Coniochaetales</taxon>
        <taxon>Coniochaetaceae</taxon>
        <taxon>Coniochaeta</taxon>
    </lineage>
</organism>
<evidence type="ECO:0000256" key="2">
    <source>
        <dbReference type="RuleBase" id="RU003719"/>
    </source>
</evidence>
<dbReference type="GO" id="GO:0030267">
    <property type="term" value="F:glyoxylate reductase (NADPH) activity"/>
    <property type="evidence" value="ECO:0007669"/>
    <property type="project" value="TreeGrafter"/>
</dbReference>
<comment type="similarity">
    <text evidence="2">Belongs to the D-isomer specific 2-hydroxyacid dehydrogenase family.</text>
</comment>
<feature type="domain" description="D-isomer specific 2-hydroxyacid dehydrogenase catalytic" evidence="4">
    <location>
        <begin position="118"/>
        <end position="402"/>
    </location>
</feature>
<feature type="region of interest" description="Disordered" evidence="3">
    <location>
        <begin position="1"/>
        <end position="30"/>
    </location>
</feature>
<comment type="caution">
    <text evidence="6">The sequence shown here is derived from an EMBL/GenBank/DDBJ whole genome shotgun (WGS) entry which is preliminary data.</text>
</comment>
<evidence type="ECO:0000259" key="4">
    <source>
        <dbReference type="Pfam" id="PF00389"/>
    </source>
</evidence>
<evidence type="ECO:0000313" key="7">
    <source>
        <dbReference type="Proteomes" id="UP000275385"/>
    </source>
</evidence>
<gene>
    <name evidence="6" type="ORF">DL546_009294</name>
</gene>
<accession>A0A420YJ49</accession>
<evidence type="ECO:0000256" key="1">
    <source>
        <dbReference type="ARBA" id="ARBA00023002"/>
    </source>
</evidence>